<keyword evidence="3" id="KW-1185">Reference proteome</keyword>
<feature type="region of interest" description="Disordered" evidence="1">
    <location>
        <begin position="1"/>
        <end position="67"/>
    </location>
</feature>
<proteinExistence type="predicted"/>
<feature type="compositionally biased region" description="Basic and acidic residues" evidence="1">
    <location>
        <begin position="52"/>
        <end position="67"/>
    </location>
</feature>
<evidence type="ECO:0000256" key="1">
    <source>
        <dbReference type="SAM" id="MobiDB-lite"/>
    </source>
</evidence>
<dbReference type="RefSeq" id="WP_092763276.1">
    <property type="nucleotide sequence ID" value="NZ_CAXBJT010000003.1"/>
</dbReference>
<gene>
    <name evidence="2" type="ORF">SAMN04488526_2546</name>
</gene>
<name>A0A1H7PIL4_9RHOB</name>
<organism evidence="2 3">
    <name type="scientific">Jannaschia helgolandensis</name>
    <dbReference type="NCBI Taxonomy" id="188906"/>
    <lineage>
        <taxon>Bacteria</taxon>
        <taxon>Pseudomonadati</taxon>
        <taxon>Pseudomonadota</taxon>
        <taxon>Alphaproteobacteria</taxon>
        <taxon>Rhodobacterales</taxon>
        <taxon>Roseobacteraceae</taxon>
        <taxon>Jannaschia</taxon>
    </lineage>
</organism>
<dbReference type="AlphaFoldDB" id="A0A1H7PIL4"/>
<dbReference type="Proteomes" id="UP000199283">
    <property type="component" value="Unassembled WGS sequence"/>
</dbReference>
<protein>
    <submittedName>
        <fullName evidence="2">Uncharacterized protein</fullName>
    </submittedName>
</protein>
<accession>A0A1H7PIL4</accession>
<reference evidence="2 3" key="1">
    <citation type="submission" date="2016-10" db="EMBL/GenBank/DDBJ databases">
        <authorList>
            <person name="de Groot N.N."/>
        </authorList>
    </citation>
    <scope>NUCLEOTIDE SEQUENCE [LARGE SCALE GENOMIC DNA]</scope>
    <source>
        <strain evidence="2 3">DSM 14858</strain>
    </source>
</reference>
<sequence length="67" mass="7519">MSRNQQPIPERPNAPGPAKSDSYGPVKVEKKPLEEKGKYDKPSDPADDFVIDEERDKPIRGNESPKD</sequence>
<evidence type="ECO:0000313" key="2">
    <source>
        <dbReference type="EMBL" id="SEL35318.1"/>
    </source>
</evidence>
<dbReference type="EMBL" id="FNZQ01000004">
    <property type="protein sequence ID" value="SEL35318.1"/>
    <property type="molecule type" value="Genomic_DNA"/>
</dbReference>
<evidence type="ECO:0000313" key="3">
    <source>
        <dbReference type="Proteomes" id="UP000199283"/>
    </source>
</evidence>
<feature type="compositionally biased region" description="Basic and acidic residues" evidence="1">
    <location>
        <begin position="27"/>
        <end position="44"/>
    </location>
</feature>